<dbReference type="Gene3D" id="3.30.960.10">
    <property type="entry name" value="eRF1 domain 1"/>
    <property type="match status" value="1"/>
</dbReference>
<comment type="function">
    <text evidence="1 9">Directs the termination of nascent peptide synthesis (translation) in response to the termination codons UAA, UAG and UGA.</text>
</comment>
<comment type="subunit">
    <text evidence="4 9">Heterodimer of two subunits, one of which binds GTP.</text>
</comment>
<evidence type="ECO:0000256" key="5">
    <source>
        <dbReference type="ARBA" id="ARBA00019723"/>
    </source>
</evidence>
<feature type="domain" description="eRF1/Pelota-like N-terminal" evidence="10">
    <location>
        <begin position="1"/>
        <end position="136"/>
    </location>
</feature>
<name>A0AAE4SCV4_9EURY</name>
<keyword evidence="12" id="KW-1185">Reference proteome</keyword>
<dbReference type="InterPro" id="IPR005142">
    <property type="entry name" value="eRF1_3"/>
</dbReference>
<dbReference type="RefSeq" id="WP_338099271.1">
    <property type="nucleotide sequence ID" value="NZ_JAWDKD010000013.1"/>
</dbReference>
<dbReference type="InterPro" id="IPR024049">
    <property type="entry name" value="eRF1_1_sf"/>
</dbReference>
<dbReference type="FunFam" id="3.30.420.60:FF:000003">
    <property type="entry name" value="Peptide chain release factor subunit 1"/>
    <property type="match status" value="1"/>
</dbReference>
<keyword evidence="7 9" id="KW-0648">Protein biosynthesis</keyword>
<dbReference type="GO" id="GO:0016149">
    <property type="term" value="F:translation release factor activity, codon specific"/>
    <property type="evidence" value="ECO:0007669"/>
    <property type="project" value="UniProtKB-UniRule"/>
</dbReference>
<comment type="subcellular location">
    <subcellularLocation>
        <location evidence="2 9">Cytoplasm</location>
    </subcellularLocation>
</comment>
<sequence length="415" mass="46408">MAETSAHEKYEFKKTLEILRDKSGRSTELVSLYIPPDKQISDVAADLREEHSQASNIKSKLTKTNVQGAIDSLLSRLRYLDKVPENGIVYFTGAVDIGANKTSMESYVIHPPEPIVTYKYHCNSEFYLEPLEYMLKEKGTFGLLVMDRREATIGLLTGKKIDSYRRLTSTVPGKQRKGGQSAQRFQSLRLIAIHEFYKRIGDAASEVFLAVDPKDLKGILIGGPSPTKEEFNDGEFFHHELQKKILGLFDIAYTDESGLYELVNSASEKLADLELMEQKAIMKGFFKELIAESGRASYGEKSVRSNLDINAVETLILSEDLRAENMSAVCQSCGEYNNKTRMWRPGEHVPDIGVCKKCGAGLENVEIKDVVDELSEMADKSNAKVYFISTDFEEGNQLMSAFGGVVAVLRYNTGQ</sequence>
<dbReference type="Pfam" id="PF03463">
    <property type="entry name" value="eRF1_1"/>
    <property type="match status" value="1"/>
</dbReference>
<evidence type="ECO:0000256" key="4">
    <source>
        <dbReference type="ARBA" id="ARBA00011520"/>
    </source>
</evidence>
<dbReference type="NCBIfam" id="TIGR03676">
    <property type="entry name" value="aRF1_eRF1"/>
    <property type="match status" value="1"/>
</dbReference>
<dbReference type="SUPFAM" id="SSF53137">
    <property type="entry name" value="Translational machinery components"/>
    <property type="match status" value="1"/>
</dbReference>
<reference evidence="11" key="1">
    <citation type="submission" date="2023-06" db="EMBL/GenBank/DDBJ databases">
        <title>Genome sequence of Methanosarcinaceae archaeon Ag5.</title>
        <authorList>
            <person name="Protasov E."/>
            <person name="Platt K."/>
            <person name="Poehlein A."/>
            <person name="Daniel R."/>
            <person name="Brune A."/>
        </authorList>
    </citation>
    <scope>NUCLEOTIDE SEQUENCE</scope>
    <source>
        <strain evidence="11">Ag5</strain>
    </source>
</reference>
<dbReference type="Pfam" id="PF03465">
    <property type="entry name" value="eRF1_3"/>
    <property type="match status" value="1"/>
</dbReference>
<organism evidence="11 12">
    <name type="scientific">Methanolapillus africanus</name>
    <dbReference type="NCBI Taxonomy" id="3028297"/>
    <lineage>
        <taxon>Archaea</taxon>
        <taxon>Methanobacteriati</taxon>
        <taxon>Methanobacteriota</taxon>
        <taxon>Stenosarchaea group</taxon>
        <taxon>Methanomicrobia</taxon>
        <taxon>Methanosarcinales</taxon>
        <taxon>Methanosarcinaceae</taxon>
        <taxon>Methanolapillus</taxon>
    </lineage>
</organism>
<dbReference type="SMART" id="SM01194">
    <property type="entry name" value="eRF1_1"/>
    <property type="match status" value="1"/>
</dbReference>
<evidence type="ECO:0000256" key="6">
    <source>
        <dbReference type="ARBA" id="ARBA00022490"/>
    </source>
</evidence>
<dbReference type="InterPro" id="IPR005141">
    <property type="entry name" value="eRF1_2"/>
</dbReference>
<evidence type="ECO:0000256" key="7">
    <source>
        <dbReference type="ARBA" id="ARBA00022917"/>
    </source>
</evidence>
<dbReference type="InterPro" id="IPR029064">
    <property type="entry name" value="Ribosomal_eL30-like_sf"/>
</dbReference>
<dbReference type="GO" id="GO:0005737">
    <property type="term" value="C:cytoplasm"/>
    <property type="evidence" value="ECO:0007669"/>
    <property type="project" value="UniProtKB-SubCell"/>
</dbReference>
<evidence type="ECO:0000256" key="2">
    <source>
        <dbReference type="ARBA" id="ARBA00004496"/>
    </source>
</evidence>
<dbReference type="SUPFAM" id="SSF55481">
    <property type="entry name" value="N-terminal domain of eukaryotic peptide chain release factor subunit 1, ERF1"/>
    <property type="match status" value="1"/>
</dbReference>
<keyword evidence="6 9" id="KW-0963">Cytoplasm</keyword>
<evidence type="ECO:0000256" key="9">
    <source>
        <dbReference type="HAMAP-Rule" id="MF_00424"/>
    </source>
</evidence>
<dbReference type="InterPro" id="IPR020918">
    <property type="entry name" value="Peptide_chain-rel_aRF1"/>
</dbReference>
<evidence type="ECO:0000256" key="3">
    <source>
        <dbReference type="ARBA" id="ARBA00005326"/>
    </source>
</evidence>
<evidence type="ECO:0000313" key="11">
    <source>
        <dbReference type="EMBL" id="MDV0446861.1"/>
    </source>
</evidence>
<protein>
    <recommendedName>
        <fullName evidence="5 9">Peptide chain release factor subunit 1</fullName>
    </recommendedName>
    <alternativeName>
        <fullName evidence="8 9">Translation termination factor aRF1</fullName>
    </alternativeName>
</protein>
<dbReference type="FunFam" id="3.30.960.10:FF:000003">
    <property type="entry name" value="Peptide chain release factor subunit 1"/>
    <property type="match status" value="1"/>
</dbReference>
<evidence type="ECO:0000313" key="12">
    <source>
        <dbReference type="Proteomes" id="UP001271789"/>
    </source>
</evidence>
<evidence type="ECO:0000256" key="8">
    <source>
        <dbReference type="ARBA" id="ARBA00031168"/>
    </source>
</evidence>
<gene>
    <name evidence="9" type="primary">prf1</name>
    <name evidence="11" type="ORF">MsAg5_07230</name>
</gene>
<dbReference type="Proteomes" id="UP001271789">
    <property type="component" value="Unassembled WGS sequence"/>
</dbReference>
<evidence type="ECO:0000259" key="10">
    <source>
        <dbReference type="SMART" id="SM01194"/>
    </source>
</evidence>
<dbReference type="AlphaFoldDB" id="A0AAE4SCV4"/>
<dbReference type="InterPro" id="IPR004403">
    <property type="entry name" value="Peptide_chain-rel_eRF1/aRF1"/>
</dbReference>
<dbReference type="EMBL" id="JAWDKD010000013">
    <property type="protein sequence ID" value="MDV0446861.1"/>
    <property type="molecule type" value="Genomic_DNA"/>
</dbReference>
<dbReference type="Gene3D" id="3.30.420.60">
    <property type="entry name" value="eRF1 domain 2"/>
    <property type="match status" value="1"/>
</dbReference>
<dbReference type="HAMAP" id="MF_00424">
    <property type="entry name" value="Rel_fact_arch_1"/>
    <property type="match status" value="1"/>
</dbReference>
<comment type="caution">
    <text evidence="11">The sequence shown here is derived from an EMBL/GenBank/DDBJ whole genome shotgun (WGS) entry which is preliminary data.</text>
</comment>
<proteinExistence type="inferred from homology"/>
<dbReference type="SUPFAM" id="SSF55315">
    <property type="entry name" value="L30e-like"/>
    <property type="match status" value="1"/>
</dbReference>
<dbReference type="InterPro" id="IPR005140">
    <property type="entry name" value="eRF1_Pelota-like_N"/>
</dbReference>
<dbReference type="Gene3D" id="3.30.1330.30">
    <property type="match status" value="1"/>
</dbReference>
<dbReference type="Pfam" id="PF03464">
    <property type="entry name" value="eRF1_2"/>
    <property type="match status" value="1"/>
</dbReference>
<dbReference type="PANTHER" id="PTHR10113">
    <property type="entry name" value="PEPTIDE CHAIN RELEASE FACTOR SUBUNIT 1"/>
    <property type="match status" value="1"/>
</dbReference>
<comment type="similarity">
    <text evidence="3 9">Belongs to the eukaryotic release factor 1 family.</text>
</comment>
<dbReference type="InterPro" id="IPR042226">
    <property type="entry name" value="eFR1_2_sf"/>
</dbReference>
<evidence type="ECO:0000256" key="1">
    <source>
        <dbReference type="ARBA" id="ARBA00002832"/>
    </source>
</evidence>
<dbReference type="Gene3D" id="1.20.5.170">
    <property type="match status" value="1"/>
</dbReference>
<accession>A0AAE4SCV4</accession>